<dbReference type="STRING" id="743788.S8DVB4"/>
<dbReference type="InParanoid" id="S8DVB4"/>
<sequence length="515" mass="52386">MHVTAEPASSCLSVVVFFSQPSTVTARTAVVHSHNRKKASNTPRRSPRNRGLPQDGNIGVPTTGDPAGQLMAPGPAQVPGLVDVNDVEQDMGDVPIDPALLVVPGPPAPTAANQQMLTNVIQNLQGLNKVNTGGWPNPQAYIGQAAPMQNNAPPVVNTAPPPVVANMALAPGVVVNTPPPVPIIANMAPTPLVANAALAPNIVNAAPMPIGVNAAPAPVGVNAAAMPGVVNAAAMPGIVNAAAMPGVVNAAAMPGVVNAAATPVVANVVANAAAAPVAVNAAAMPVVANAAAMPVVANAAAAPVVVNAAPVPAIANVAPVPGIAHAALAPLVANAAPVPVVVNAAPALVVPAAAQNIVGAVPAAAVMVGPNVQANPPVAALGNNNQPVIPRPKGTAGRDYNLREKMGLSNNKVLYCQIQAAVRDYTKAVGLDYNLHWRRQDPIKVAKMFRVARLQFDMLSRFAHCWPIDELAKAYCKRRRLQIYRKERLTAQGGTNVALMAAVNQADADEEFEGP</sequence>
<evidence type="ECO:0000256" key="1">
    <source>
        <dbReference type="SAM" id="MobiDB-lite"/>
    </source>
</evidence>
<evidence type="ECO:0000313" key="3">
    <source>
        <dbReference type="Proteomes" id="UP000015241"/>
    </source>
</evidence>
<gene>
    <name evidence="2" type="ORF">FOMPIDRAFT_116637</name>
</gene>
<reference evidence="2 3" key="1">
    <citation type="journal article" date="2012" name="Science">
        <title>The Paleozoic origin of enzymatic lignin decomposition reconstructed from 31 fungal genomes.</title>
        <authorList>
            <person name="Floudas D."/>
            <person name="Binder M."/>
            <person name="Riley R."/>
            <person name="Barry K."/>
            <person name="Blanchette R.A."/>
            <person name="Henrissat B."/>
            <person name="Martinez A.T."/>
            <person name="Otillar R."/>
            <person name="Spatafora J.W."/>
            <person name="Yadav J.S."/>
            <person name="Aerts A."/>
            <person name="Benoit I."/>
            <person name="Boyd A."/>
            <person name="Carlson A."/>
            <person name="Copeland A."/>
            <person name="Coutinho P.M."/>
            <person name="de Vries R.P."/>
            <person name="Ferreira P."/>
            <person name="Findley K."/>
            <person name="Foster B."/>
            <person name="Gaskell J."/>
            <person name="Glotzer D."/>
            <person name="Gorecki P."/>
            <person name="Heitman J."/>
            <person name="Hesse C."/>
            <person name="Hori C."/>
            <person name="Igarashi K."/>
            <person name="Jurgens J.A."/>
            <person name="Kallen N."/>
            <person name="Kersten P."/>
            <person name="Kohler A."/>
            <person name="Kuees U."/>
            <person name="Kumar T.K.A."/>
            <person name="Kuo A."/>
            <person name="LaButti K."/>
            <person name="Larrondo L.F."/>
            <person name="Lindquist E."/>
            <person name="Ling A."/>
            <person name="Lombard V."/>
            <person name="Lucas S."/>
            <person name="Lundell T."/>
            <person name="Martin R."/>
            <person name="McLaughlin D.J."/>
            <person name="Morgenstern I."/>
            <person name="Morin E."/>
            <person name="Murat C."/>
            <person name="Nagy L.G."/>
            <person name="Nolan M."/>
            <person name="Ohm R.A."/>
            <person name="Patyshakuliyeva A."/>
            <person name="Rokas A."/>
            <person name="Ruiz-Duenas F.J."/>
            <person name="Sabat G."/>
            <person name="Salamov A."/>
            <person name="Samejima M."/>
            <person name="Schmutz J."/>
            <person name="Slot J.C."/>
            <person name="St John F."/>
            <person name="Stenlid J."/>
            <person name="Sun H."/>
            <person name="Sun S."/>
            <person name="Syed K."/>
            <person name="Tsang A."/>
            <person name="Wiebenga A."/>
            <person name="Young D."/>
            <person name="Pisabarro A."/>
            <person name="Eastwood D.C."/>
            <person name="Martin F."/>
            <person name="Cullen D."/>
            <person name="Grigoriev I.V."/>
            <person name="Hibbett D.S."/>
        </authorList>
    </citation>
    <scope>NUCLEOTIDE SEQUENCE</scope>
    <source>
        <strain evidence="3">FP-58527</strain>
    </source>
</reference>
<evidence type="ECO:0000313" key="2">
    <source>
        <dbReference type="EMBL" id="EPS96542.1"/>
    </source>
</evidence>
<dbReference type="eggNOG" id="ENOG502QUJ0">
    <property type="taxonomic scope" value="Eukaryota"/>
</dbReference>
<name>S8DVB4_FOMSC</name>
<organism evidence="2 3">
    <name type="scientific">Fomitopsis schrenkii</name>
    <name type="common">Brown rot fungus</name>
    <dbReference type="NCBI Taxonomy" id="2126942"/>
    <lineage>
        <taxon>Eukaryota</taxon>
        <taxon>Fungi</taxon>
        <taxon>Dikarya</taxon>
        <taxon>Basidiomycota</taxon>
        <taxon>Agaricomycotina</taxon>
        <taxon>Agaricomycetes</taxon>
        <taxon>Polyporales</taxon>
        <taxon>Fomitopsis</taxon>
    </lineage>
</organism>
<protein>
    <submittedName>
        <fullName evidence="2">Uncharacterized protein</fullName>
    </submittedName>
</protein>
<accession>S8DVB4</accession>
<dbReference type="EMBL" id="KE504187">
    <property type="protein sequence ID" value="EPS96542.1"/>
    <property type="molecule type" value="Genomic_DNA"/>
</dbReference>
<dbReference type="AlphaFoldDB" id="S8DVB4"/>
<dbReference type="Proteomes" id="UP000015241">
    <property type="component" value="Unassembled WGS sequence"/>
</dbReference>
<dbReference type="OrthoDB" id="2755069at2759"/>
<proteinExistence type="predicted"/>
<dbReference type="HOGENOM" id="CLU_528964_0_0_1"/>
<feature type="region of interest" description="Disordered" evidence="1">
    <location>
        <begin position="29"/>
        <end position="77"/>
    </location>
</feature>
<keyword evidence="3" id="KW-1185">Reference proteome</keyword>